<reference evidence="3" key="2">
    <citation type="submission" date="2021-04" db="EMBL/GenBank/DDBJ databases">
        <authorList>
            <person name="Gilroy R."/>
        </authorList>
    </citation>
    <scope>NUCLEOTIDE SEQUENCE</scope>
    <source>
        <strain evidence="3">5032</strain>
    </source>
</reference>
<comment type="catalytic activity">
    <reaction evidence="2">
        <text>GTP + H2O = 7,8-dihydroneopterin 3'-triphosphate + formate + H(+)</text>
        <dbReference type="Rhea" id="RHEA:17473"/>
        <dbReference type="ChEBI" id="CHEBI:15377"/>
        <dbReference type="ChEBI" id="CHEBI:15378"/>
        <dbReference type="ChEBI" id="CHEBI:15740"/>
        <dbReference type="ChEBI" id="CHEBI:37565"/>
        <dbReference type="ChEBI" id="CHEBI:58462"/>
        <dbReference type="EC" id="3.5.4.16"/>
    </reaction>
</comment>
<protein>
    <recommendedName>
        <fullName evidence="2">GTP cyclohydrolase FolE2</fullName>
        <ecNumber evidence="2">3.5.4.16</ecNumber>
    </recommendedName>
</protein>
<name>A0A9D2HM16_9BACT</name>
<dbReference type="PANTHER" id="PTHR36445">
    <property type="entry name" value="GTP CYCLOHYDROLASE MPTA"/>
    <property type="match status" value="1"/>
</dbReference>
<organism evidence="3 4">
    <name type="scientific">Candidatus Desulfovibrio intestinavium</name>
    <dbReference type="NCBI Taxonomy" id="2838534"/>
    <lineage>
        <taxon>Bacteria</taxon>
        <taxon>Pseudomonadati</taxon>
        <taxon>Thermodesulfobacteriota</taxon>
        <taxon>Desulfovibrionia</taxon>
        <taxon>Desulfovibrionales</taxon>
        <taxon>Desulfovibrionaceae</taxon>
        <taxon>Desulfovibrio</taxon>
    </lineage>
</organism>
<comment type="function">
    <text evidence="2">Converts GTP to 7,8-dihydroneopterin triphosphate.</text>
</comment>
<dbReference type="Proteomes" id="UP000823821">
    <property type="component" value="Unassembled WGS sequence"/>
</dbReference>
<accession>A0A9D2HM16</accession>
<dbReference type="EMBL" id="DWZD01000044">
    <property type="protein sequence ID" value="HJA79446.1"/>
    <property type="molecule type" value="Genomic_DNA"/>
</dbReference>
<comment type="similarity">
    <text evidence="2">Belongs to the GTP cyclohydrolase IV family.</text>
</comment>
<evidence type="ECO:0000313" key="4">
    <source>
        <dbReference type="Proteomes" id="UP000823821"/>
    </source>
</evidence>
<dbReference type="Gene3D" id="3.10.270.10">
    <property type="entry name" value="Urate Oxidase"/>
    <property type="match status" value="1"/>
</dbReference>
<dbReference type="InterPro" id="IPR022838">
    <property type="entry name" value="GTP_cyclohydrolase_FolE2"/>
</dbReference>
<dbReference type="GO" id="GO:0003934">
    <property type="term" value="F:GTP cyclohydrolase I activity"/>
    <property type="evidence" value="ECO:0007669"/>
    <property type="project" value="UniProtKB-UniRule"/>
</dbReference>
<evidence type="ECO:0000256" key="1">
    <source>
        <dbReference type="ARBA" id="ARBA00022801"/>
    </source>
</evidence>
<dbReference type="EC" id="3.5.4.16" evidence="2"/>
<evidence type="ECO:0000256" key="2">
    <source>
        <dbReference type="HAMAP-Rule" id="MF_01527"/>
    </source>
</evidence>
<feature type="site" description="May be catalytically important" evidence="2">
    <location>
        <position position="145"/>
    </location>
</feature>
<dbReference type="InterPro" id="IPR003801">
    <property type="entry name" value="GTP_cyclohydrolase_FolE2/MptA"/>
</dbReference>
<dbReference type="GO" id="GO:0046654">
    <property type="term" value="P:tetrahydrofolate biosynthetic process"/>
    <property type="evidence" value="ECO:0007669"/>
    <property type="project" value="UniProtKB-UniRule"/>
</dbReference>
<dbReference type="Pfam" id="PF02649">
    <property type="entry name" value="GCHY-1"/>
    <property type="match status" value="1"/>
</dbReference>
<evidence type="ECO:0000313" key="3">
    <source>
        <dbReference type="EMBL" id="HJA79446.1"/>
    </source>
</evidence>
<comment type="caution">
    <text evidence="3">The sequence shown here is derived from an EMBL/GenBank/DDBJ whole genome shotgun (WGS) entry which is preliminary data.</text>
</comment>
<dbReference type="AlphaFoldDB" id="A0A9D2HM16"/>
<gene>
    <name evidence="2" type="primary">folE2</name>
    <name evidence="3" type="ORF">H9784_07775</name>
</gene>
<dbReference type="NCBIfam" id="NF010200">
    <property type="entry name" value="PRK13674.1-1"/>
    <property type="match status" value="1"/>
</dbReference>
<keyword evidence="1 2" id="KW-0378">Hydrolase</keyword>
<sequence>MEDVQRHAPQVALPIDTVGVRGITMPLLVRDRAEGSRQTVARVDMGVDLPADFKGTHMSRFVAALEEWNDTISYQSVRRLLAAIKERLEARRAYVHFCFPYFLRKAAPASGSQSLVSYDCRLTGELSDEGQHFSLDVNVPVMTVCPCSKAISREGAHSQRTMIRLSVRMTHFCWIEDFIEMAEASGSSAVYTLLKREDEKYVTEHAFAQPTFVEDVVRNVAQRLLAHDQISWFRVEVESMESIHSHNAFACIERTLSAGNRP</sequence>
<dbReference type="HAMAP" id="MF_01527_B">
    <property type="entry name" value="GTP_cyclohydrol_B"/>
    <property type="match status" value="1"/>
</dbReference>
<reference evidence="3" key="1">
    <citation type="journal article" date="2021" name="PeerJ">
        <title>Extensive microbial diversity within the chicken gut microbiome revealed by metagenomics and culture.</title>
        <authorList>
            <person name="Gilroy R."/>
            <person name="Ravi A."/>
            <person name="Getino M."/>
            <person name="Pursley I."/>
            <person name="Horton D.L."/>
            <person name="Alikhan N.F."/>
            <person name="Baker D."/>
            <person name="Gharbi K."/>
            <person name="Hall N."/>
            <person name="Watson M."/>
            <person name="Adriaenssens E.M."/>
            <person name="Foster-Nyarko E."/>
            <person name="Jarju S."/>
            <person name="Secka A."/>
            <person name="Antonio M."/>
            <person name="Oren A."/>
            <person name="Chaudhuri R.R."/>
            <person name="La Ragione R."/>
            <person name="Hildebrand F."/>
            <person name="Pallen M.J."/>
        </authorList>
    </citation>
    <scope>NUCLEOTIDE SEQUENCE</scope>
    <source>
        <strain evidence="3">5032</strain>
    </source>
</reference>
<comment type="pathway">
    <text evidence="2">Cofactor biosynthesis; 7,8-dihydroneopterin triphosphate biosynthesis; 7,8-dihydroneopterin triphosphate from GTP: step 1/1.</text>
</comment>
<proteinExistence type="inferred from homology"/>
<dbReference type="PANTHER" id="PTHR36445:SF1">
    <property type="entry name" value="GTP CYCLOHYDROLASE MPTA"/>
    <property type="match status" value="1"/>
</dbReference>